<comment type="caution">
    <text evidence="6">The sequence shown here is derived from an EMBL/GenBank/DDBJ whole genome shotgun (WGS) entry which is preliminary data.</text>
</comment>
<evidence type="ECO:0000313" key="6">
    <source>
        <dbReference type="EMBL" id="KAF4616616.1"/>
    </source>
</evidence>
<keyword evidence="2 4" id="KW-0813">Transport</keyword>
<dbReference type="Gene3D" id="1.20.1280.170">
    <property type="entry name" value="Exocyst complex component Exo70"/>
    <property type="match status" value="1"/>
</dbReference>
<dbReference type="GO" id="GO:0005935">
    <property type="term" value="C:cellular bud neck"/>
    <property type="evidence" value="ECO:0007669"/>
    <property type="project" value="UniProtKB-SubCell"/>
</dbReference>
<dbReference type="GO" id="GO:0006887">
    <property type="term" value="P:exocytosis"/>
    <property type="evidence" value="ECO:0007669"/>
    <property type="project" value="UniProtKB-KW"/>
</dbReference>
<dbReference type="GO" id="GO:0015031">
    <property type="term" value="P:protein transport"/>
    <property type="evidence" value="ECO:0007669"/>
    <property type="project" value="UniProtKB-KW"/>
</dbReference>
<evidence type="ECO:0000313" key="7">
    <source>
        <dbReference type="Proteomes" id="UP000521872"/>
    </source>
</evidence>
<dbReference type="Pfam" id="PF03081">
    <property type="entry name" value="Exo70_C"/>
    <property type="match status" value="1"/>
</dbReference>
<accession>A0A8H4VMY9</accession>
<keyword evidence="4" id="KW-0653">Protein transport</keyword>
<gene>
    <name evidence="6" type="ORF">D9613_008896</name>
</gene>
<comment type="subcellular location">
    <subcellularLocation>
        <location evidence="4">Bud</location>
    </subcellularLocation>
    <subcellularLocation>
        <location evidence="4">Bud neck</location>
    </subcellularLocation>
</comment>
<dbReference type="EMBL" id="JAACJL010000031">
    <property type="protein sequence ID" value="KAF4616616.1"/>
    <property type="molecule type" value="Genomic_DNA"/>
</dbReference>
<sequence>MALIDLRFSSDGLRRSAFTIPQPTSQNNYHYIQYHSIHISSEQRPEHPSITKVLNVMNDEAAEIELLQQNLNKTRQISKRMITILDSFDTRLAKLEKSVRPLHTAAQILNKRKNNIDLTLARIEDLASSKQDLAVDESLILRGPQPGQFSAYKDALERLNTSIAFNAADLDLPAAARLVETGAKKLTQLYTKVVAEGSSGTTPAPGTEFMTSSFPSSLLPTLSPVVGFLRTLPLPSTHPSHPAAQSIFSTLKEAQKGYADMRGNWSVKCLDGQGKRLVARAESVDPLTTGREFREWVELMLGTAEEEYKLLIELSPLSNPQTIASAYGTLMVPILKLFNSVLTQLIALVKKSLHKYNFLALSAYNGLLSLQPPWDEILARRGPEFASEKNELKDGLQSLRALCLRSFPEFLADIKMGALSRGSDTSTKLMDFVTATIAYIERMPQVLSAVESALIALGDGNWKMGEGVQVGKSKDANNEGIVEHFIHDVITTTIASLTTLARTSRRPPFGSVFLLNNVSFLRQNLVLEPKEEGVLAILSPPTVEAMNSAFRTAKAGYFDTNFSPLMQAITDDPKDKSNKAAAKEKFTRFFDLFDEIVERHKFAKVLEDDPSARADLGDEVVMLVVPSFQRFTQKQKDKEFSKNPQKYIKLAAEDVEGQLRSLFR</sequence>
<keyword evidence="3 4" id="KW-0268">Exocytosis</keyword>
<name>A0A8H4VMY9_9AGAR</name>
<dbReference type="InterPro" id="IPR016159">
    <property type="entry name" value="Cullin_repeat-like_dom_sf"/>
</dbReference>
<dbReference type="InterPro" id="IPR004140">
    <property type="entry name" value="Exo70"/>
</dbReference>
<proteinExistence type="inferred from homology"/>
<protein>
    <recommendedName>
        <fullName evidence="4">Exocyst complex protein EXO70</fullName>
    </recommendedName>
</protein>
<organism evidence="6 7">
    <name type="scientific">Agrocybe pediades</name>
    <dbReference type="NCBI Taxonomy" id="84607"/>
    <lineage>
        <taxon>Eukaryota</taxon>
        <taxon>Fungi</taxon>
        <taxon>Dikarya</taxon>
        <taxon>Basidiomycota</taxon>
        <taxon>Agaricomycotina</taxon>
        <taxon>Agaricomycetes</taxon>
        <taxon>Agaricomycetidae</taxon>
        <taxon>Agaricales</taxon>
        <taxon>Agaricineae</taxon>
        <taxon>Strophariaceae</taxon>
        <taxon>Agrocybe</taxon>
    </lineage>
</organism>
<dbReference type="SUPFAM" id="SSF74788">
    <property type="entry name" value="Cullin repeat-like"/>
    <property type="match status" value="1"/>
</dbReference>
<evidence type="ECO:0000256" key="3">
    <source>
        <dbReference type="ARBA" id="ARBA00022483"/>
    </source>
</evidence>
<evidence type="ECO:0000256" key="2">
    <source>
        <dbReference type="ARBA" id="ARBA00022448"/>
    </source>
</evidence>
<comment type="function">
    <text evidence="4">Involved in the secretory pathway as part of the exocyst complex which tethers secretory vesicles to the sites of exocytosis. Also plays a role in the assembly of the exocyst.</text>
</comment>
<keyword evidence="7" id="KW-1185">Reference proteome</keyword>
<dbReference type="PANTHER" id="PTHR12542">
    <property type="entry name" value="EXOCYST COMPLEX PROTEIN EXO70"/>
    <property type="match status" value="1"/>
</dbReference>
<dbReference type="AlphaFoldDB" id="A0A8H4VMY9"/>
<dbReference type="Proteomes" id="UP000521872">
    <property type="component" value="Unassembled WGS sequence"/>
</dbReference>
<reference evidence="6 7" key="1">
    <citation type="submission" date="2019-12" db="EMBL/GenBank/DDBJ databases">
        <authorList>
            <person name="Floudas D."/>
            <person name="Bentzer J."/>
            <person name="Ahren D."/>
            <person name="Johansson T."/>
            <person name="Persson P."/>
            <person name="Tunlid A."/>
        </authorList>
    </citation>
    <scope>NUCLEOTIDE SEQUENCE [LARGE SCALE GENOMIC DNA]</scope>
    <source>
        <strain evidence="6 7">CBS 102.39</strain>
    </source>
</reference>
<evidence type="ECO:0000259" key="5">
    <source>
        <dbReference type="Pfam" id="PF03081"/>
    </source>
</evidence>
<feature type="domain" description="Exocyst complex subunit Exo70 C-terminal" evidence="5">
    <location>
        <begin position="297"/>
        <end position="660"/>
    </location>
</feature>
<evidence type="ECO:0000256" key="1">
    <source>
        <dbReference type="ARBA" id="ARBA00006756"/>
    </source>
</evidence>
<dbReference type="GO" id="GO:0005546">
    <property type="term" value="F:phosphatidylinositol-4,5-bisphosphate binding"/>
    <property type="evidence" value="ECO:0007669"/>
    <property type="project" value="InterPro"/>
</dbReference>
<dbReference type="InterPro" id="IPR046364">
    <property type="entry name" value="Exo70_C"/>
</dbReference>
<evidence type="ECO:0000256" key="4">
    <source>
        <dbReference type="RuleBase" id="RU365026"/>
    </source>
</evidence>
<comment type="similarity">
    <text evidence="1 4">Belongs to the EXO70 family.</text>
</comment>
<dbReference type="PANTHER" id="PTHR12542:SF41">
    <property type="entry name" value="EXOCYST COMPLEX COMPONENT 7"/>
    <property type="match status" value="1"/>
</dbReference>
<dbReference type="GO" id="GO:0000145">
    <property type="term" value="C:exocyst"/>
    <property type="evidence" value="ECO:0007669"/>
    <property type="project" value="InterPro"/>
</dbReference>